<organism evidence="2 3">
    <name type="scientific">Pseudomonas rubra</name>
    <dbReference type="NCBI Taxonomy" id="2942627"/>
    <lineage>
        <taxon>Bacteria</taxon>
        <taxon>Pseudomonadati</taxon>
        <taxon>Pseudomonadota</taxon>
        <taxon>Gammaproteobacteria</taxon>
        <taxon>Pseudomonadales</taxon>
        <taxon>Pseudomonadaceae</taxon>
        <taxon>Pseudomonas</taxon>
    </lineage>
</organism>
<protein>
    <submittedName>
        <fullName evidence="2">Uncharacterized protein</fullName>
    </submittedName>
</protein>
<dbReference type="EMBL" id="JAMDGZ010000063">
    <property type="protein sequence ID" value="MDD1016747.1"/>
    <property type="molecule type" value="Genomic_DNA"/>
</dbReference>
<proteinExistence type="predicted"/>
<keyword evidence="3" id="KW-1185">Reference proteome</keyword>
<name>A0ABT5PEX2_9PSED</name>
<comment type="caution">
    <text evidence="2">The sequence shown here is derived from an EMBL/GenBank/DDBJ whole genome shotgun (WGS) entry which is preliminary data.</text>
</comment>
<dbReference type="Proteomes" id="UP001148184">
    <property type="component" value="Unassembled WGS sequence"/>
</dbReference>
<gene>
    <name evidence="2" type="ORF">M5G17_24070</name>
</gene>
<sequence length="97" mass="10626">MRDEPQRSNASWDAAAYQCHTAQSAQSGIEGRGEGRCHGALQPGQGEGLKRLNAVEHLLQLALRPVMLDEQALQPLNQFRVRALQPGRQALADEVVN</sequence>
<accession>A0ABT5PEX2</accession>
<reference evidence="2 3" key="1">
    <citation type="submission" date="2022-05" db="EMBL/GenBank/DDBJ databases">
        <title>Novel Pseudomonas spp. Isolated from a Rainbow Trout Aquaculture Facility.</title>
        <authorList>
            <person name="Testerman T."/>
            <person name="Graf J."/>
        </authorList>
    </citation>
    <scope>NUCLEOTIDE SEQUENCE [LARGE SCALE GENOMIC DNA]</scope>
    <source>
        <strain evidence="2 3">ID1025</strain>
    </source>
</reference>
<evidence type="ECO:0000313" key="3">
    <source>
        <dbReference type="Proteomes" id="UP001148184"/>
    </source>
</evidence>
<feature type="region of interest" description="Disordered" evidence="1">
    <location>
        <begin position="24"/>
        <end position="45"/>
    </location>
</feature>
<evidence type="ECO:0000313" key="2">
    <source>
        <dbReference type="EMBL" id="MDD1016747.1"/>
    </source>
</evidence>
<dbReference type="RefSeq" id="WP_273895369.1">
    <property type="nucleotide sequence ID" value="NZ_JAMDGP010000057.1"/>
</dbReference>
<evidence type="ECO:0000256" key="1">
    <source>
        <dbReference type="SAM" id="MobiDB-lite"/>
    </source>
</evidence>